<dbReference type="Gene3D" id="3.40.50.12780">
    <property type="entry name" value="N-terminal domain of ligase-like"/>
    <property type="match status" value="1"/>
</dbReference>
<dbReference type="Gene3D" id="3.40.50.1820">
    <property type="entry name" value="alpha/beta hydrolase"/>
    <property type="match status" value="1"/>
</dbReference>
<reference evidence="6" key="1">
    <citation type="submission" date="2021-11" db="EMBL/GenBank/DDBJ databases">
        <title>Streptomyces corallinus and Kineosporia corallina sp. nov., two new coral-derived marine actinobacteria.</title>
        <authorList>
            <person name="Buangrab K."/>
            <person name="Sutthacheep M."/>
            <person name="Yeemin T."/>
            <person name="Harunari E."/>
            <person name="Igarashi Y."/>
            <person name="Sripreechasak P."/>
            <person name="Kanchanasin P."/>
            <person name="Tanasupawat S."/>
            <person name="Phongsopitanun W."/>
        </authorList>
    </citation>
    <scope>NUCLEOTIDE SEQUENCE</scope>
    <source>
        <strain evidence="6">JCM 31032</strain>
    </source>
</reference>
<feature type="region of interest" description="Disordered" evidence="3">
    <location>
        <begin position="313"/>
        <end position="361"/>
    </location>
</feature>
<dbReference type="Pfam" id="PF00561">
    <property type="entry name" value="Abhydrolase_1"/>
    <property type="match status" value="1"/>
</dbReference>
<dbReference type="InterPro" id="IPR029058">
    <property type="entry name" value="AB_hydrolase_fold"/>
</dbReference>
<evidence type="ECO:0000259" key="5">
    <source>
        <dbReference type="Pfam" id="PF00561"/>
    </source>
</evidence>
<dbReference type="InterPro" id="IPR020845">
    <property type="entry name" value="AMP-binding_CS"/>
</dbReference>
<dbReference type="GO" id="GO:0031956">
    <property type="term" value="F:medium-chain fatty acid-CoA ligase activity"/>
    <property type="evidence" value="ECO:0007669"/>
    <property type="project" value="TreeGrafter"/>
</dbReference>
<feature type="domain" description="AB hydrolase-1" evidence="5">
    <location>
        <begin position="50"/>
        <end position="294"/>
    </location>
</feature>
<keyword evidence="2" id="KW-0436">Ligase</keyword>
<name>A0A9X1NDR4_9ACTN</name>
<dbReference type="RefSeq" id="WP_231444348.1">
    <property type="nucleotide sequence ID" value="NZ_JAJOMB010000011.1"/>
</dbReference>
<dbReference type="SUPFAM" id="SSF53474">
    <property type="entry name" value="alpha/beta-Hydrolases"/>
    <property type="match status" value="1"/>
</dbReference>
<dbReference type="GO" id="GO:0006631">
    <property type="term" value="P:fatty acid metabolic process"/>
    <property type="evidence" value="ECO:0007669"/>
    <property type="project" value="TreeGrafter"/>
</dbReference>
<comment type="caution">
    <text evidence="6">The sequence shown here is derived from an EMBL/GenBank/DDBJ whole genome shotgun (WGS) entry which is preliminary data.</text>
</comment>
<dbReference type="AlphaFoldDB" id="A0A9X1NDR4"/>
<evidence type="ECO:0000259" key="4">
    <source>
        <dbReference type="Pfam" id="PF00501"/>
    </source>
</evidence>
<dbReference type="InterPro" id="IPR000873">
    <property type="entry name" value="AMP-dep_synth/lig_dom"/>
</dbReference>
<feature type="domain" description="AMP-dependent synthetase/ligase" evidence="4">
    <location>
        <begin position="395"/>
        <end position="755"/>
    </location>
</feature>
<dbReference type="PROSITE" id="PS00455">
    <property type="entry name" value="AMP_BINDING"/>
    <property type="match status" value="1"/>
</dbReference>
<proteinExistence type="inferred from homology"/>
<dbReference type="Proteomes" id="UP001138997">
    <property type="component" value="Unassembled WGS sequence"/>
</dbReference>
<accession>A0A9X1NDR4</accession>
<keyword evidence="6" id="KW-0378">Hydrolase</keyword>
<evidence type="ECO:0000256" key="3">
    <source>
        <dbReference type="SAM" id="MobiDB-lite"/>
    </source>
</evidence>
<dbReference type="SUPFAM" id="SSF56801">
    <property type="entry name" value="Acetyl-CoA synthetase-like"/>
    <property type="match status" value="1"/>
</dbReference>
<dbReference type="InterPro" id="IPR000073">
    <property type="entry name" value="AB_hydrolase_1"/>
</dbReference>
<dbReference type="Pfam" id="PF00501">
    <property type="entry name" value="AMP-binding"/>
    <property type="match status" value="1"/>
</dbReference>
<dbReference type="InterPro" id="IPR042099">
    <property type="entry name" value="ANL_N_sf"/>
</dbReference>
<dbReference type="PANTHER" id="PTHR43201:SF5">
    <property type="entry name" value="MEDIUM-CHAIN ACYL-COA LIGASE ACSF2, MITOCHONDRIAL"/>
    <property type="match status" value="1"/>
</dbReference>
<dbReference type="GO" id="GO:0016787">
    <property type="term" value="F:hydrolase activity"/>
    <property type="evidence" value="ECO:0007669"/>
    <property type="project" value="UniProtKB-KW"/>
</dbReference>
<sequence length="900" mass="94681">MSSRTAGIRLGHGVDPDWVRSVRVPDSSNVVRTWHVLDNHNSLPTAPVGTVLAVHGNPTSSYLWRHVMAELSTGERPWRVIAMDQLNMGWSERTGVQRRLGLRLDDLDRLTEALQIEGPVVTLGHDWGGCISLGWATRNRARLAGVAVLNTAVHQPPGSALPGLIAAARLPGVRRLVTATSPVFLQGTLAIAHPQLSAEVRAGYLDPYRGADRRTGIDEFVEDIPVSPEHPSWDALEGIVQELPKLADVPALMLWGPRDPVFTDLYLRDLRARLPHAQVHRFEKAGHMIAEDAPVATALRQWLEDAIEPGLQNFGQRTSVPGSGADTSVPGAQTSVAGSGAPAPEVSGVSEQRTSVPDAAAGERRPLWAALDERAGELGAALVEATGNGHERTASWRTTSWLALSNDVARVASGLLAFGVKPGDRVALLVPPGADLTVALYACARIGAVAVIADAGLGLPGLHRAIRGAAVRHVIAIDRGLAAARALRWPGRRISVGVPAGSAKARLLGVSVALEDLKNSSISELPAEPGPNDEAMVIFTSGSTGPAKGVVYTHRQLEGVRDALTNAYGLRGSDRFVAAFAPFALFGPALGVPSVVPDMDVTAPRTLTATALAQAARAVDATMVFASPAALANVLLTSVDLAAADREGLKHVRLLLSAGSPVPAPLLTSLQALLPAASLHTPYGMTEALLVTDVDLPELLATGPGNGVLVGKPLPGVEVTLSPLDHTGAAAAEETTSKPDVTGEILVRAAHVKNHYDQLWFTQRNTATADGWHRTGDVGHFDAEGRLWVEGRLVHVLATADGFVTPVGVEQRIETVPEVERAALVGIGPAGAQRLVAVLEADSPAGVATTDLADEVRQAAGVDLVAVLVIDGLKTDIRHNSKIDRTEVARWAEGRLAGSR</sequence>
<gene>
    <name evidence="6" type="ORF">LR394_20500</name>
</gene>
<evidence type="ECO:0000256" key="1">
    <source>
        <dbReference type="ARBA" id="ARBA00006432"/>
    </source>
</evidence>
<protein>
    <submittedName>
        <fullName evidence="6">Alpha/beta fold hydrolase</fullName>
    </submittedName>
</protein>
<dbReference type="PANTHER" id="PTHR43201">
    <property type="entry name" value="ACYL-COA SYNTHETASE"/>
    <property type="match status" value="1"/>
</dbReference>
<organism evidence="6 7">
    <name type="scientific">Kineosporia babensis</name>
    <dbReference type="NCBI Taxonomy" id="499548"/>
    <lineage>
        <taxon>Bacteria</taxon>
        <taxon>Bacillati</taxon>
        <taxon>Actinomycetota</taxon>
        <taxon>Actinomycetes</taxon>
        <taxon>Kineosporiales</taxon>
        <taxon>Kineosporiaceae</taxon>
        <taxon>Kineosporia</taxon>
    </lineage>
</organism>
<dbReference type="EMBL" id="JAJOMB010000011">
    <property type="protein sequence ID" value="MCD5313292.1"/>
    <property type="molecule type" value="Genomic_DNA"/>
</dbReference>
<evidence type="ECO:0000256" key="2">
    <source>
        <dbReference type="ARBA" id="ARBA00022598"/>
    </source>
</evidence>
<evidence type="ECO:0000313" key="6">
    <source>
        <dbReference type="EMBL" id="MCD5313292.1"/>
    </source>
</evidence>
<comment type="similarity">
    <text evidence="1">Belongs to the ATP-dependent AMP-binding enzyme family.</text>
</comment>
<keyword evidence="7" id="KW-1185">Reference proteome</keyword>
<evidence type="ECO:0000313" key="7">
    <source>
        <dbReference type="Proteomes" id="UP001138997"/>
    </source>
</evidence>